<dbReference type="Gene3D" id="1.10.620.20">
    <property type="entry name" value="Ribonucleotide Reductase, subunit A"/>
    <property type="match status" value="1"/>
</dbReference>
<dbReference type="UniPathway" id="UPA00326"/>
<dbReference type="InterPro" id="IPR009078">
    <property type="entry name" value="Ferritin-like_SF"/>
</dbReference>
<dbReference type="CDD" id="cd01049">
    <property type="entry name" value="RNRR2"/>
    <property type="match status" value="1"/>
</dbReference>
<evidence type="ECO:0000313" key="5">
    <source>
        <dbReference type="Proteomes" id="UP000031184"/>
    </source>
</evidence>
<dbReference type="PANTHER" id="PTHR23409">
    <property type="entry name" value="RIBONUCLEOSIDE-DIPHOSPHATE REDUCTASE SMALL CHAIN"/>
    <property type="match status" value="1"/>
</dbReference>
<comment type="cofactor">
    <cofactor evidence="1">
        <name>Fe cation</name>
        <dbReference type="ChEBI" id="CHEBI:24875"/>
    </cofactor>
</comment>
<dbReference type="PATRIC" id="fig|1226633.4.peg.120"/>
<dbReference type="Pfam" id="PF00268">
    <property type="entry name" value="Ribonuc_red_sm"/>
    <property type="match status" value="1"/>
</dbReference>
<comment type="caution">
    <text evidence="4">The sequence shown here is derived from an EMBL/GenBank/DDBJ whole genome shotgun (WGS) entry which is preliminary data.</text>
</comment>
<dbReference type="SUPFAM" id="SSF47240">
    <property type="entry name" value="Ferritin-like"/>
    <property type="match status" value="1"/>
</dbReference>
<accession>A0A0B4EKY2</accession>
<comment type="similarity">
    <text evidence="2">Belongs to the ribonucleoside diphosphate reductase small chain family.</text>
</comment>
<dbReference type="AlphaFoldDB" id="A0A0B4EKY2"/>
<reference evidence="4 5" key="1">
    <citation type="submission" date="2013-08" db="EMBL/GenBank/DDBJ databases">
        <title>An opportunistic ruminal bacterium that causes liver abscesses in cattle.</title>
        <authorList>
            <person name="Benahmed F.H."/>
            <person name="Rasmussen M."/>
            <person name="Harbottle H."/>
            <person name="Soppet D."/>
            <person name="Nagaraja T.G."/>
            <person name="Davidson M."/>
        </authorList>
    </citation>
    <scope>NUCLEOTIDE SEQUENCE [LARGE SCALE GENOMIC DNA]</scope>
    <source>
        <strain evidence="4 5">B35</strain>
    </source>
</reference>
<dbReference type="InterPro" id="IPR000358">
    <property type="entry name" value="RNR_small_fam"/>
</dbReference>
<name>A0A0B4EKY2_9FUSO</name>
<protein>
    <recommendedName>
        <fullName evidence="3">ribonucleoside-diphosphate reductase</fullName>
        <ecNumber evidence="3">1.17.4.1</ecNumber>
    </recommendedName>
</protein>
<dbReference type="EC" id="1.17.4.1" evidence="3"/>
<proteinExistence type="inferred from homology"/>
<dbReference type="Proteomes" id="UP000031184">
    <property type="component" value="Unassembled WGS sequence"/>
</dbReference>
<dbReference type="InterPro" id="IPR012348">
    <property type="entry name" value="RNR-like"/>
</dbReference>
<evidence type="ECO:0000256" key="3">
    <source>
        <dbReference type="ARBA" id="ARBA00012274"/>
    </source>
</evidence>
<dbReference type="GO" id="GO:0004748">
    <property type="term" value="F:ribonucleoside-diphosphate reductase activity, thioredoxin disulfide as acceptor"/>
    <property type="evidence" value="ECO:0007669"/>
    <property type="project" value="UniProtKB-EC"/>
</dbReference>
<sequence length="235" mass="27893">MSIQTFQEAIHSQSYQYIIESILPKESRDLIYDKWRDDKVLFERNRFIAQIYQDFIEEASDQNFAKVLIANYLLESLYFYNGFNFFYLLASRNKMVGTSDVIRLINRDELSHVVLFQKIIREIKAENHNFFEEEEIRAMFRTAVEQEILWTEHIIGNRILGITTETTEAYTKWLANERLRTIGLAPMYEEFTKNPYKHLERFADTEGDGNVKSNFFEGTVTSYNMSSSIDGWDEF</sequence>
<gene>
    <name evidence="4" type="ORF">C095_00640</name>
</gene>
<evidence type="ECO:0000256" key="2">
    <source>
        <dbReference type="ARBA" id="ARBA00009303"/>
    </source>
</evidence>
<dbReference type="EMBL" id="AUZI01000007">
    <property type="protein sequence ID" value="KID50181.1"/>
    <property type="molecule type" value="Genomic_DNA"/>
</dbReference>
<dbReference type="PANTHER" id="PTHR23409:SF18">
    <property type="entry name" value="RIBONUCLEOSIDE-DIPHOSPHATE REDUCTASE SUBUNIT M2"/>
    <property type="match status" value="1"/>
</dbReference>
<organism evidence="4 5">
    <name type="scientific">Fusobacterium necrophorum subsp. funduliforme B35</name>
    <dbReference type="NCBI Taxonomy" id="1226633"/>
    <lineage>
        <taxon>Bacteria</taxon>
        <taxon>Fusobacteriati</taxon>
        <taxon>Fusobacteriota</taxon>
        <taxon>Fusobacteriia</taxon>
        <taxon>Fusobacteriales</taxon>
        <taxon>Fusobacteriaceae</taxon>
        <taxon>Fusobacterium</taxon>
    </lineage>
</organism>
<dbReference type="GO" id="GO:0009263">
    <property type="term" value="P:deoxyribonucleotide biosynthetic process"/>
    <property type="evidence" value="ECO:0007669"/>
    <property type="project" value="InterPro"/>
</dbReference>
<evidence type="ECO:0000313" key="4">
    <source>
        <dbReference type="EMBL" id="KID50181.1"/>
    </source>
</evidence>
<dbReference type="InterPro" id="IPR033909">
    <property type="entry name" value="RNR_small"/>
</dbReference>
<evidence type="ECO:0000256" key="1">
    <source>
        <dbReference type="ARBA" id="ARBA00001962"/>
    </source>
</evidence>